<reference evidence="2 3" key="1">
    <citation type="submission" date="2018-08" db="EMBL/GenBank/DDBJ databases">
        <title>Genome and evolution of the arbuscular mycorrhizal fungus Diversispora epigaea (formerly Glomus versiforme) and its bacterial endosymbionts.</title>
        <authorList>
            <person name="Sun X."/>
            <person name="Fei Z."/>
            <person name="Harrison M."/>
        </authorList>
    </citation>
    <scope>NUCLEOTIDE SEQUENCE [LARGE SCALE GENOMIC DNA]</scope>
    <source>
        <strain evidence="2 3">IT104</strain>
    </source>
</reference>
<protein>
    <recommendedName>
        <fullName evidence="1">Methyltransferase domain-containing protein</fullName>
    </recommendedName>
</protein>
<gene>
    <name evidence="2" type="ORF">Glove_97g91</name>
</gene>
<dbReference type="STRING" id="1348612.A0A397J8E7"/>
<evidence type="ECO:0000259" key="1">
    <source>
        <dbReference type="Pfam" id="PF13649"/>
    </source>
</evidence>
<evidence type="ECO:0000313" key="3">
    <source>
        <dbReference type="Proteomes" id="UP000266861"/>
    </source>
</evidence>
<dbReference type="PANTHER" id="PTHR43591:SF24">
    <property type="entry name" value="2-METHOXY-6-POLYPRENYL-1,4-BENZOQUINOL METHYLASE, MITOCHONDRIAL"/>
    <property type="match status" value="1"/>
</dbReference>
<name>A0A397J8E7_9GLOM</name>
<dbReference type="Gene3D" id="3.40.50.150">
    <property type="entry name" value="Vaccinia Virus protein VP39"/>
    <property type="match status" value="1"/>
</dbReference>
<dbReference type="CDD" id="cd02440">
    <property type="entry name" value="AdoMet_MTases"/>
    <property type="match status" value="1"/>
</dbReference>
<keyword evidence="3" id="KW-1185">Reference proteome</keyword>
<dbReference type="AlphaFoldDB" id="A0A397J8E7"/>
<sequence length="309" mass="35862">MGNNFSKKLKKNTPLPSIIMQEDSDFRYIDGRRYHNVEGAKYPLPNDDEELDRLHLQHFLFRYVLQRNFGAPVKHILDQHGSKVLDIGCGAGSWMFEMASDYPNTQFTGLDISPIQPTEIKPQNANFIKANLLNGLPFENETYDYIFQRFLFSAIPKDSWHDVINEMIRVLKPGGYLELVEAIPIPFQMGPVTSQYFNAARKMLQLRNLDSQVAYKLQSYFEQHENLENITEEKNRITYGPETGKLGQAGVENSKLLLIHIKPFLLEEMKISSEEFDNNLDISAKEFSEFDSYHDLRCVYARKKEIIEH</sequence>
<evidence type="ECO:0000313" key="2">
    <source>
        <dbReference type="EMBL" id="RHZ83322.1"/>
    </source>
</evidence>
<dbReference type="Pfam" id="PF13649">
    <property type="entry name" value="Methyltransf_25"/>
    <property type="match status" value="1"/>
</dbReference>
<dbReference type="GO" id="GO:0008168">
    <property type="term" value="F:methyltransferase activity"/>
    <property type="evidence" value="ECO:0007669"/>
    <property type="project" value="TreeGrafter"/>
</dbReference>
<proteinExistence type="predicted"/>
<dbReference type="InterPro" id="IPR041698">
    <property type="entry name" value="Methyltransf_25"/>
</dbReference>
<comment type="caution">
    <text evidence="2">The sequence shown here is derived from an EMBL/GenBank/DDBJ whole genome shotgun (WGS) entry which is preliminary data.</text>
</comment>
<dbReference type="OrthoDB" id="2013972at2759"/>
<dbReference type="Proteomes" id="UP000266861">
    <property type="component" value="Unassembled WGS sequence"/>
</dbReference>
<organism evidence="2 3">
    <name type="scientific">Diversispora epigaea</name>
    <dbReference type="NCBI Taxonomy" id="1348612"/>
    <lineage>
        <taxon>Eukaryota</taxon>
        <taxon>Fungi</taxon>
        <taxon>Fungi incertae sedis</taxon>
        <taxon>Mucoromycota</taxon>
        <taxon>Glomeromycotina</taxon>
        <taxon>Glomeromycetes</taxon>
        <taxon>Diversisporales</taxon>
        <taxon>Diversisporaceae</taxon>
        <taxon>Diversispora</taxon>
    </lineage>
</organism>
<accession>A0A397J8E7</accession>
<feature type="domain" description="Methyltransferase" evidence="1">
    <location>
        <begin position="84"/>
        <end position="175"/>
    </location>
</feature>
<dbReference type="InterPro" id="IPR029063">
    <property type="entry name" value="SAM-dependent_MTases_sf"/>
</dbReference>
<dbReference type="SUPFAM" id="SSF53335">
    <property type="entry name" value="S-adenosyl-L-methionine-dependent methyltransferases"/>
    <property type="match status" value="1"/>
</dbReference>
<dbReference type="PANTHER" id="PTHR43591">
    <property type="entry name" value="METHYLTRANSFERASE"/>
    <property type="match status" value="1"/>
</dbReference>
<dbReference type="EMBL" id="PQFF01000091">
    <property type="protein sequence ID" value="RHZ83322.1"/>
    <property type="molecule type" value="Genomic_DNA"/>
</dbReference>